<protein>
    <submittedName>
        <fullName evidence="9">Threonine/serine exporter ThrE family protein</fullName>
    </submittedName>
</protein>
<feature type="transmembrane region" description="Helical" evidence="6">
    <location>
        <begin position="205"/>
        <end position="230"/>
    </location>
</feature>
<feature type="transmembrane region" description="Helical" evidence="6">
    <location>
        <begin position="242"/>
        <end position="265"/>
    </location>
</feature>
<organism evidence="9 10">
    <name type="scientific">Eiseniibacteriota bacterium</name>
    <dbReference type="NCBI Taxonomy" id="2212470"/>
    <lineage>
        <taxon>Bacteria</taxon>
        <taxon>Candidatus Eiseniibacteriota</taxon>
    </lineage>
</organism>
<keyword evidence="3 6" id="KW-1133">Transmembrane helix</keyword>
<feature type="transmembrane region" description="Helical" evidence="6">
    <location>
        <begin position="152"/>
        <end position="170"/>
    </location>
</feature>
<evidence type="ECO:0000256" key="4">
    <source>
        <dbReference type="ARBA" id="ARBA00023136"/>
    </source>
</evidence>
<dbReference type="PANTHER" id="PTHR31082:SF4">
    <property type="entry name" value="PHEROMONE-REGULATED MEMBRANE PROTEIN 10"/>
    <property type="match status" value="1"/>
</dbReference>
<sequence length="415" mass="44012">MKESELTNGLKVPFEEAWRFILQVGLAAHRYGCTATRLESFLAGLSNQFGYSGVFSSTPTEIRFSLRESPELTPRMEDVSTPAPGVDLDKLARLGELLNELKAGVFTMEEASARVGDIDRRPPPWGKFASMMGYALVGLGLAPLLGGGWPDTLFATLFSMLVYGVVLLSGKLGKVAITWLPLSSAFIVGVLATLLKRWLPELNLVLVILSAVAIILPGYTISLGAGEVVAKHVASGMANLMSGLICLVKQVTGGWLGVILTNALFSGITSELSSPVGSVWVQLLFPLLLVGLCLAFQISRRDLPWAVLVSGIAYIGVLAGSSVLNANLGNLVGTILAVVIANLWAKKTGRPTSIVLIPAIVMLVSGSIGFRGLAAITTGELLLGMQQFFQMFVVALTLLVGILMGHALVRPEPSL</sequence>
<dbReference type="InterPro" id="IPR010619">
    <property type="entry name" value="ThrE-like_N"/>
</dbReference>
<feature type="domain" description="Threonine/Serine exporter ThrE" evidence="8">
    <location>
        <begin position="287"/>
        <end position="405"/>
    </location>
</feature>
<reference evidence="9 10" key="1">
    <citation type="submission" date="2024-09" db="EMBL/GenBank/DDBJ databases">
        <authorList>
            <person name="D'Angelo T."/>
        </authorList>
    </citation>
    <scope>NUCLEOTIDE SEQUENCE [LARGE SCALE GENOMIC DNA]</scope>
    <source>
        <strain evidence="9">SAG AM-311-F02</strain>
    </source>
</reference>
<feature type="transmembrane region" description="Helical" evidence="6">
    <location>
        <begin position="177"/>
        <end position="199"/>
    </location>
</feature>
<feature type="transmembrane region" description="Helical" evidence="6">
    <location>
        <begin position="277"/>
        <end position="296"/>
    </location>
</feature>
<evidence type="ECO:0000256" key="2">
    <source>
        <dbReference type="ARBA" id="ARBA00022692"/>
    </source>
</evidence>
<evidence type="ECO:0000313" key="10">
    <source>
        <dbReference type="Proteomes" id="UP001594288"/>
    </source>
</evidence>
<evidence type="ECO:0000313" key="9">
    <source>
        <dbReference type="EMBL" id="MFC1799752.1"/>
    </source>
</evidence>
<dbReference type="Proteomes" id="UP001594288">
    <property type="component" value="Unassembled WGS sequence"/>
</dbReference>
<dbReference type="Pfam" id="PF12821">
    <property type="entry name" value="ThrE_2"/>
    <property type="match status" value="1"/>
</dbReference>
<evidence type="ECO:0000256" key="3">
    <source>
        <dbReference type="ARBA" id="ARBA00022989"/>
    </source>
</evidence>
<evidence type="ECO:0000256" key="5">
    <source>
        <dbReference type="ARBA" id="ARBA00034125"/>
    </source>
</evidence>
<name>A0ABV6YPB3_UNCEI</name>
<dbReference type="EMBL" id="JBHPEI010000027">
    <property type="protein sequence ID" value="MFC1799752.1"/>
    <property type="molecule type" value="Genomic_DNA"/>
</dbReference>
<evidence type="ECO:0000256" key="1">
    <source>
        <dbReference type="ARBA" id="ARBA00004141"/>
    </source>
</evidence>
<gene>
    <name evidence="9" type="ORF">ACFL2Z_02435</name>
</gene>
<dbReference type="PANTHER" id="PTHR31082">
    <property type="entry name" value="PHEROMONE-REGULATED MEMBRANE PROTEIN 10"/>
    <property type="match status" value="1"/>
</dbReference>
<evidence type="ECO:0000256" key="6">
    <source>
        <dbReference type="SAM" id="Phobius"/>
    </source>
</evidence>
<feature type="transmembrane region" description="Helical" evidence="6">
    <location>
        <begin position="328"/>
        <end position="345"/>
    </location>
</feature>
<dbReference type="InterPro" id="IPR051361">
    <property type="entry name" value="ThrE/Ser_Exporter"/>
</dbReference>
<keyword evidence="4 6" id="KW-0472">Membrane</keyword>
<comment type="caution">
    <text evidence="9">The sequence shown here is derived from an EMBL/GenBank/DDBJ whole genome shotgun (WGS) entry which is preliminary data.</text>
</comment>
<dbReference type="InterPro" id="IPR024528">
    <property type="entry name" value="ThrE_2"/>
</dbReference>
<evidence type="ECO:0000259" key="7">
    <source>
        <dbReference type="Pfam" id="PF06738"/>
    </source>
</evidence>
<comment type="subcellular location">
    <subcellularLocation>
        <location evidence="1">Membrane</location>
        <topology evidence="1">Multi-pass membrane protein</topology>
    </subcellularLocation>
</comment>
<proteinExistence type="inferred from homology"/>
<feature type="transmembrane region" description="Helical" evidence="6">
    <location>
        <begin position="354"/>
        <end position="376"/>
    </location>
</feature>
<accession>A0ABV6YPB3</accession>
<feature type="transmembrane region" description="Helical" evidence="6">
    <location>
        <begin position="303"/>
        <end position="322"/>
    </location>
</feature>
<feature type="transmembrane region" description="Helical" evidence="6">
    <location>
        <begin position="388"/>
        <end position="409"/>
    </location>
</feature>
<comment type="similarity">
    <text evidence="5">Belongs to the ThrE exporter (TC 2.A.79) family.</text>
</comment>
<dbReference type="Pfam" id="PF06738">
    <property type="entry name" value="ThrE"/>
    <property type="match status" value="1"/>
</dbReference>
<feature type="domain" description="Threonine/serine exporter-like N-terminal" evidence="7">
    <location>
        <begin position="19"/>
        <end position="258"/>
    </location>
</feature>
<keyword evidence="10" id="KW-1185">Reference proteome</keyword>
<keyword evidence="2 6" id="KW-0812">Transmembrane</keyword>
<evidence type="ECO:0000259" key="8">
    <source>
        <dbReference type="Pfam" id="PF12821"/>
    </source>
</evidence>